<evidence type="ECO:0000259" key="13">
    <source>
        <dbReference type="Pfam" id="PF04563"/>
    </source>
</evidence>
<dbReference type="InterPro" id="IPR007120">
    <property type="entry name" value="DNA-dir_RNAP_su2_dom"/>
</dbReference>
<gene>
    <name evidence="7 16" type="primary">rpoB</name>
</gene>
<comment type="subunit">
    <text evidence="7 9">In plastids the minimal PEP RNA polymerase catalytic core is composed of four subunits: alpha, beta, beta', and beta''. When a (nuclear-encoded) sigma factor is associated with the core the holoenzyme is formed, which can initiate transcription.</text>
</comment>
<dbReference type="NCBIfam" id="NF001616">
    <property type="entry name" value="PRK00405.1"/>
    <property type="match status" value="1"/>
</dbReference>
<dbReference type="InterPro" id="IPR014724">
    <property type="entry name" value="RNA_pol_RPB2_OB-fold"/>
</dbReference>
<evidence type="ECO:0000313" key="16">
    <source>
        <dbReference type="EMBL" id="QOW07522.1"/>
    </source>
</evidence>
<comment type="subcellular location">
    <subcellularLocation>
        <location evidence="7">Plastid</location>
        <location evidence="7">Chloroplast</location>
    </subcellularLocation>
</comment>
<dbReference type="GO" id="GO:0000428">
    <property type="term" value="C:DNA-directed RNA polymerase complex"/>
    <property type="evidence" value="ECO:0007669"/>
    <property type="project" value="UniProtKB-KW"/>
</dbReference>
<keyword evidence="2 7" id="KW-0240">DNA-directed RNA polymerase</keyword>
<dbReference type="InterPro" id="IPR042107">
    <property type="entry name" value="DNA-dir_RNA_pol_bsu_ext_1_sf"/>
</dbReference>
<evidence type="ECO:0000256" key="2">
    <source>
        <dbReference type="ARBA" id="ARBA00022478"/>
    </source>
</evidence>
<dbReference type="InterPro" id="IPR007642">
    <property type="entry name" value="RNA_pol_Rpb2_2"/>
</dbReference>
<feature type="domain" description="RNA polymerase Rpb2" evidence="14">
    <location>
        <begin position="391"/>
        <end position="459"/>
    </location>
</feature>
<evidence type="ECO:0000256" key="9">
    <source>
        <dbReference type="RuleBase" id="RU363031"/>
    </source>
</evidence>
<evidence type="ECO:0000256" key="7">
    <source>
        <dbReference type="HAMAP-Rule" id="MF_01321"/>
    </source>
</evidence>
<dbReference type="Gene3D" id="3.90.1110.10">
    <property type="entry name" value="RNA polymerase Rpb2, domain 2"/>
    <property type="match status" value="1"/>
</dbReference>
<comment type="catalytic activity">
    <reaction evidence="6 7 9">
        <text>RNA(n) + a ribonucleoside 5'-triphosphate = RNA(n+1) + diphosphate</text>
        <dbReference type="Rhea" id="RHEA:21248"/>
        <dbReference type="Rhea" id="RHEA-COMP:14527"/>
        <dbReference type="Rhea" id="RHEA-COMP:17342"/>
        <dbReference type="ChEBI" id="CHEBI:33019"/>
        <dbReference type="ChEBI" id="CHEBI:61557"/>
        <dbReference type="ChEBI" id="CHEBI:140395"/>
        <dbReference type="EC" id="2.7.7.6"/>
    </reaction>
</comment>
<dbReference type="AlphaFoldDB" id="A0A7S6U9W8"/>
<comment type="function">
    <text evidence="7 9">DNA-dependent RNA polymerase catalyzes the transcription of DNA into RNA using the four ribonucleoside triphosphates as substrates.</text>
</comment>
<sequence length="1102" mass="124661">MEYFIMIPTFPTVKLPNLIEVQIFSFCWFLTKGLPEEIKNYSSMINEKHRLELIIYDQEYKLKCPPYTELVTRQLKVSYNIKIYVFIQVSKIIAEQPLQKENIGSTQKVFIGEFPLMTNKGTFIFNGCERIIINQLVRSPGVYFKKMETRLKGDRKKIKYESTIITNRGSWLTFELENDLVWFKLDKKFKIPIYGFLLAFDINDDEIYGTMNNYNFFKNSLEPLNYMAAVGNFDYENFYNTVERVEELIELRILNSQYYDLGEVGRLKINKKLEVDLPLYIRTLTPLDVLKVIDYLIDISFHQRKIDDIDSLENRRVRSVGELFQIQIRTGLNRLKINFLNKNDILSEKKLSKKANLVEKNSFDIKPNHLINSKIVTSVIKEFFGLSPLSQYFDETNALAELTHKRRISSLGPGALSGDHVSFAARDIHPTQYGRLCPIETPEGQKAGLISSLATYAKINKYGFIKTPFFQVKKGEVLKHLPIVYLTAENESQYKIVSADIKVSKKNTFFNDFVPVRYKENFIVVHSHEVNLMAISPIQVISVAASLIPFLEHDDANRALMGSNMQRQAVPLLYPQKPIIGTGIESRIAADSLVVMINLLDGIVNYVSADQIRISSSEISSTPKCYFLDKYRRSNQETAINQKPIVWIGEFIKSGQIIADGPGTDGGELALGQNLIVAYMPWEGYNYEDAILVSDRLIQQDLFTSIHIQKYETDLRETDSGVEEMTKQIPNGGEYFLRNLDDNGLISVGAFVEAGDILVGKITPKAESEQFPEGKFLKAVFNIKTPDVKDTSLRVPNGVSGRVIDIKIISKEQNNNLPPGVFVSISIFIAQIRKIKVGDKIAGRHGNKGVISKIIPIQDMPYLLDGTIVDIILNPLGVPSRMNVGQIFECLLGIAGDYLNQRFKLLPFDEMYSAEASRVLINKKLKQAAIETNRAWLFNSNHPGKVILTDGRTGELFDNPILIGKAYILKLIHMIDNKIHARSTGPYSLVTQQPLGGKAHQGGQRFGEMEVWALEAFGVAYTLRELLTLKSDDIEGRNEVLTAIVKGHSIPNPGIPESFKVLLCELQALGLDITLHQIKKSEKVGLLGVDVDLTSNIEIKTS</sequence>
<organism evidence="16">
    <name type="scientific">Schizocladia ischiensis</name>
    <dbReference type="NCBI Taxonomy" id="196139"/>
    <lineage>
        <taxon>Eukaryota</taxon>
        <taxon>Sar</taxon>
        <taxon>Stramenopiles</taxon>
        <taxon>Ochrophyta</taxon>
        <taxon>PX clade</taxon>
        <taxon>Schizocladiophyceae</taxon>
        <taxon>Schizocladiales</taxon>
        <taxon>Schizocladiaceae</taxon>
        <taxon>Schizocladia</taxon>
    </lineage>
</organism>
<dbReference type="Gene3D" id="2.40.50.150">
    <property type="match status" value="1"/>
</dbReference>
<dbReference type="InterPro" id="IPR007645">
    <property type="entry name" value="RNA_pol_Rpb2_3"/>
</dbReference>
<feature type="domain" description="RNA polymerase Rpb2" evidence="11">
    <location>
        <begin position="1002"/>
        <end position="1076"/>
    </location>
</feature>
<dbReference type="InterPro" id="IPR007644">
    <property type="entry name" value="RNA_pol_bsu_protrusion"/>
</dbReference>
<dbReference type="Pfam" id="PF04560">
    <property type="entry name" value="RNA_pol_Rpb2_7"/>
    <property type="match status" value="1"/>
</dbReference>
<dbReference type="Gene3D" id="3.90.1100.10">
    <property type="match status" value="1"/>
</dbReference>
<name>A0A7S6U9W8_9STRA</name>
<dbReference type="SUPFAM" id="SSF64484">
    <property type="entry name" value="beta and beta-prime subunits of DNA dependent RNA-polymerase"/>
    <property type="match status" value="1"/>
</dbReference>
<proteinExistence type="inferred from homology"/>
<dbReference type="RefSeq" id="YP_010032315.1">
    <property type="nucleotide sequence ID" value="NC_053868.1"/>
</dbReference>
<evidence type="ECO:0000256" key="6">
    <source>
        <dbReference type="ARBA" id="ARBA00048552"/>
    </source>
</evidence>
<dbReference type="HAMAP" id="MF_01321">
    <property type="entry name" value="RNApol_bact_RpoB"/>
    <property type="match status" value="1"/>
</dbReference>
<dbReference type="Gene3D" id="3.90.1800.10">
    <property type="entry name" value="RNA polymerase alpha subunit dimerisation domain"/>
    <property type="match status" value="1"/>
</dbReference>
<dbReference type="Pfam" id="PF04563">
    <property type="entry name" value="RNA_pol_Rpb2_1"/>
    <property type="match status" value="1"/>
</dbReference>
<dbReference type="Pfam" id="PF00562">
    <property type="entry name" value="RNA_pol_Rpb2_6"/>
    <property type="match status" value="1"/>
</dbReference>
<evidence type="ECO:0000259" key="12">
    <source>
        <dbReference type="Pfam" id="PF04561"/>
    </source>
</evidence>
<evidence type="ECO:0000256" key="1">
    <source>
        <dbReference type="ARBA" id="ARBA00006835"/>
    </source>
</evidence>
<dbReference type="InterPro" id="IPR019462">
    <property type="entry name" value="DNA-dir_RNA_pol_bsu_external_1"/>
</dbReference>
<dbReference type="GO" id="GO:0003899">
    <property type="term" value="F:DNA-directed RNA polymerase activity"/>
    <property type="evidence" value="ECO:0007669"/>
    <property type="project" value="UniProtKB-UniRule"/>
</dbReference>
<evidence type="ECO:0000259" key="10">
    <source>
        <dbReference type="Pfam" id="PF00562"/>
    </source>
</evidence>
<dbReference type="Pfam" id="PF04565">
    <property type="entry name" value="RNA_pol_Rpb2_3"/>
    <property type="match status" value="1"/>
</dbReference>
<dbReference type="PANTHER" id="PTHR20856">
    <property type="entry name" value="DNA-DIRECTED RNA POLYMERASE I SUBUNIT 2"/>
    <property type="match status" value="1"/>
</dbReference>
<evidence type="ECO:0000256" key="4">
    <source>
        <dbReference type="ARBA" id="ARBA00022695"/>
    </source>
</evidence>
<dbReference type="InterPro" id="IPR037033">
    <property type="entry name" value="DNA-dir_RNAP_su2_hyb_sf"/>
</dbReference>
<dbReference type="GO" id="GO:0032549">
    <property type="term" value="F:ribonucleoside binding"/>
    <property type="evidence" value="ECO:0007669"/>
    <property type="project" value="InterPro"/>
</dbReference>
<evidence type="ECO:0000256" key="5">
    <source>
        <dbReference type="ARBA" id="ARBA00023163"/>
    </source>
</evidence>
<dbReference type="PROSITE" id="PS01166">
    <property type="entry name" value="RNA_POL_BETA"/>
    <property type="match status" value="1"/>
</dbReference>
<reference evidence="16" key="1">
    <citation type="submission" date="2020-03" db="EMBL/GenBank/DDBJ databases">
        <title>Schizocladia ischiensis organellar genomes: estimating the origin of multicellularity in heterokonts and the emergence of shallow ocean ecosystems.</title>
        <authorList>
            <person name="Phillips N.E."/>
            <person name="Braun E.L."/>
            <person name="Boore J."/>
            <person name="Cheda B."/>
            <person name="Salomon M.P."/>
        </authorList>
    </citation>
    <scope>NUCLEOTIDE SEQUENCE</scope>
</reference>
<evidence type="ECO:0000256" key="3">
    <source>
        <dbReference type="ARBA" id="ARBA00022679"/>
    </source>
</evidence>
<dbReference type="InterPro" id="IPR010243">
    <property type="entry name" value="RNA_pol_bsu_bac"/>
</dbReference>
<dbReference type="Gene3D" id="2.40.50.100">
    <property type="match status" value="1"/>
</dbReference>
<evidence type="ECO:0000259" key="15">
    <source>
        <dbReference type="Pfam" id="PF10385"/>
    </source>
</evidence>
<dbReference type="InterPro" id="IPR007121">
    <property type="entry name" value="RNA_pol_bsu_CS"/>
</dbReference>
<dbReference type="Pfam" id="PF10385">
    <property type="entry name" value="RNA_pol_Rpb2_45"/>
    <property type="match status" value="1"/>
</dbReference>
<evidence type="ECO:0000259" key="11">
    <source>
        <dbReference type="Pfam" id="PF04560"/>
    </source>
</evidence>
<feature type="domain" description="RNA polymerase beta subunit protrusion" evidence="13">
    <location>
        <begin position="18"/>
        <end position="377"/>
    </location>
</feature>
<comment type="similarity">
    <text evidence="1 7 8">Belongs to the RNA polymerase beta chain family.</text>
</comment>
<dbReference type="GO" id="GO:0006351">
    <property type="term" value="P:DNA-templated transcription"/>
    <property type="evidence" value="ECO:0007669"/>
    <property type="project" value="UniProtKB-UniRule"/>
</dbReference>
<keyword evidence="3 7" id="KW-0808">Transferase</keyword>
<feature type="domain" description="DNA-directed RNA polymerase subunit 2 hybrid-binding" evidence="10">
    <location>
        <begin position="600"/>
        <end position="999"/>
    </location>
</feature>
<protein>
    <recommendedName>
        <fullName evidence="7">DNA-directed RNA polymerase subunit beta</fullName>
        <ecNumber evidence="7">2.7.7.6</ecNumber>
    </recommendedName>
    <alternativeName>
        <fullName evidence="7">PEP</fullName>
    </alternativeName>
    <alternativeName>
        <fullName evidence="7">Plastid-encoded RNA polymerase subunit beta</fullName>
        <shortName evidence="7">RNA polymerase subunit beta</shortName>
    </alternativeName>
</protein>
<keyword evidence="16" id="KW-0150">Chloroplast</keyword>
<dbReference type="Gene3D" id="2.40.270.10">
    <property type="entry name" value="DNA-directed RNA polymerase, subunit 2, domain 6"/>
    <property type="match status" value="1"/>
</dbReference>
<dbReference type="Pfam" id="PF04561">
    <property type="entry name" value="RNA_pol_Rpb2_2"/>
    <property type="match status" value="1"/>
</dbReference>
<dbReference type="Gene3D" id="2.30.150.10">
    <property type="entry name" value="DNA-directed RNA polymerase, beta subunit, external 1 domain"/>
    <property type="match status" value="1"/>
</dbReference>
<dbReference type="EMBL" id="MT226925">
    <property type="protein sequence ID" value="QOW07522.1"/>
    <property type="molecule type" value="Genomic_DNA"/>
</dbReference>
<evidence type="ECO:0000259" key="14">
    <source>
        <dbReference type="Pfam" id="PF04565"/>
    </source>
</evidence>
<geneLocation type="chloroplast" evidence="16"/>
<dbReference type="GeneID" id="63377808"/>
<dbReference type="InterPro" id="IPR015712">
    <property type="entry name" value="DNA-dir_RNA_pol_su2"/>
</dbReference>
<dbReference type="InterPro" id="IPR007641">
    <property type="entry name" value="RNA_pol_Rpb2_7"/>
</dbReference>
<dbReference type="CDD" id="cd00653">
    <property type="entry name" value="RNA_pol_B_RPB2"/>
    <property type="match status" value="1"/>
</dbReference>
<feature type="domain" description="RNA polymerase Rpb2" evidence="12">
    <location>
        <begin position="138"/>
        <end position="318"/>
    </location>
</feature>
<feature type="domain" description="DNA-directed RNA polymerase beta subunit external 1" evidence="15">
    <location>
        <begin position="471"/>
        <end position="536"/>
    </location>
</feature>
<dbReference type="EC" id="2.7.7.6" evidence="7"/>
<accession>A0A7S6U9W8</accession>
<keyword evidence="16" id="KW-0934">Plastid</keyword>
<evidence type="ECO:0000256" key="8">
    <source>
        <dbReference type="RuleBase" id="RU000434"/>
    </source>
</evidence>
<dbReference type="GO" id="GO:0009507">
    <property type="term" value="C:chloroplast"/>
    <property type="evidence" value="ECO:0007669"/>
    <property type="project" value="UniProtKB-SubCell"/>
</dbReference>
<keyword evidence="4 7" id="KW-0548">Nucleotidyltransferase</keyword>
<keyword evidence="5 7" id="KW-0804">Transcription</keyword>
<dbReference type="GO" id="GO:0003677">
    <property type="term" value="F:DNA binding"/>
    <property type="evidence" value="ECO:0007669"/>
    <property type="project" value="UniProtKB-UniRule"/>
</dbReference>
<dbReference type="InterPro" id="IPR037034">
    <property type="entry name" value="RNA_pol_Rpb2_2_sf"/>
</dbReference>